<reference evidence="5 6" key="1">
    <citation type="submission" date="2024-04" db="EMBL/GenBank/DDBJ databases">
        <authorList>
            <consortium name="Genoscope - CEA"/>
            <person name="William W."/>
        </authorList>
    </citation>
    <scope>NUCLEOTIDE SEQUENCE [LARGE SCALE GENOMIC DNA]</scope>
</reference>
<evidence type="ECO:0000313" key="5">
    <source>
        <dbReference type="EMBL" id="CAL1548363.1"/>
    </source>
</evidence>
<dbReference type="GO" id="GO:0005509">
    <property type="term" value="F:calcium ion binding"/>
    <property type="evidence" value="ECO:0007669"/>
    <property type="project" value="InterPro"/>
</dbReference>
<dbReference type="CDD" id="cd00051">
    <property type="entry name" value="EFh"/>
    <property type="match status" value="1"/>
</dbReference>
<name>A0AAV2IQJ1_LYMST</name>
<keyword evidence="1" id="KW-0677">Repeat</keyword>
<organism evidence="5 6">
    <name type="scientific">Lymnaea stagnalis</name>
    <name type="common">Great pond snail</name>
    <name type="synonym">Helix stagnalis</name>
    <dbReference type="NCBI Taxonomy" id="6523"/>
    <lineage>
        <taxon>Eukaryota</taxon>
        <taxon>Metazoa</taxon>
        <taxon>Spiralia</taxon>
        <taxon>Lophotrochozoa</taxon>
        <taxon>Mollusca</taxon>
        <taxon>Gastropoda</taxon>
        <taxon>Heterobranchia</taxon>
        <taxon>Euthyneura</taxon>
        <taxon>Panpulmonata</taxon>
        <taxon>Hygrophila</taxon>
        <taxon>Lymnaeoidea</taxon>
        <taxon>Lymnaeidae</taxon>
        <taxon>Lymnaea</taxon>
    </lineage>
</organism>
<comment type="caution">
    <text evidence="5">The sequence shown here is derived from an EMBL/GenBank/DDBJ whole genome shotgun (WGS) entry which is preliminary data.</text>
</comment>
<feature type="domain" description="EF-hand" evidence="4">
    <location>
        <begin position="118"/>
        <end position="151"/>
    </location>
</feature>
<dbReference type="Proteomes" id="UP001497497">
    <property type="component" value="Unassembled WGS sequence"/>
</dbReference>
<sequence length="151" mass="17345">MPQLTQEQVDEARECFRMYDKNGDGSITEGELTTVLRAMGQNPTKAEVQKMISQRDDDNNGRIEYSEFIRMLESSGCKSRQEEEEELKRAFKVFDKDNNGFITAHELKTVMTCLGEKMTDEEADQMLREADSNGDGKVVYKEFVKIMTAKH</sequence>
<evidence type="ECO:0000256" key="3">
    <source>
        <dbReference type="ARBA" id="ARBA00023179"/>
    </source>
</evidence>
<dbReference type="EMBL" id="CAXITT010001296">
    <property type="protein sequence ID" value="CAL1548363.1"/>
    <property type="molecule type" value="Genomic_DNA"/>
</dbReference>
<dbReference type="PROSITE" id="PS50222">
    <property type="entry name" value="EF_HAND_2"/>
    <property type="match status" value="4"/>
</dbReference>
<feature type="domain" description="EF-hand" evidence="4">
    <location>
        <begin position="82"/>
        <end position="117"/>
    </location>
</feature>
<proteinExistence type="predicted"/>
<dbReference type="AlphaFoldDB" id="A0AAV2IQJ1"/>
<dbReference type="GO" id="GO:0016460">
    <property type="term" value="C:myosin II complex"/>
    <property type="evidence" value="ECO:0007669"/>
    <property type="project" value="TreeGrafter"/>
</dbReference>
<dbReference type="Pfam" id="PF13499">
    <property type="entry name" value="EF-hand_7"/>
    <property type="match status" value="2"/>
</dbReference>
<dbReference type="SUPFAM" id="SSF47473">
    <property type="entry name" value="EF-hand"/>
    <property type="match status" value="1"/>
</dbReference>
<evidence type="ECO:0000256" key="2">
    <source>
        <dbReference type="ARBA" id="ARBA00022837"/>
    </source>
</evidence>
<dbReference type="SMART" id="SM00054">
    <property type="entry name" value="EFh"/>
    <property type="match status" value="4"/>
</dbReference>
<dbReference type="FunFam" id="1.10.238.10:FF:000001">
    <property type="entry name" value="Calmodulin 1"/>
    <property type="match status" value="1"/>
</dbReference>
<dbReference type="Gene3D" id="1.10.238.10">
    <property type="entry name" value="EF-hand"/>
    <property type="match status" value="2"/>
</dbReference>
<feature type="domain" description="EF-hand" evidence="4">
    <location>
        <begin position="7"/>
        <end position="42"/>
    </location>
</feature>
<dbReference type="PANTHER" id="PTHR23048:SF0">
    <property type="entry name" value="CALMODULIN LIKE 3"/>
    <property type="match status" value="1"/>
</dbReference>
<evidence type="ECO:0000259" key="4">
    <source>
        <dbReference type="PROSITE" id="PS50222"/>
    </source>
</evidence>
<dbReference type="InterPro" id="IPR002048">
    <property type="entry name" value="EF_hand_dom"/>
</dbReference>
<dbReference type="PANTHER" id="PTHR23048">
    <property type="entry name" value="MYOSIN LIGHT CHAIN 1, 3"/>
    <property type="match status" value="1"/>
</dbReference>
<accession>A0AAV2IQJ1</accession>
<evidence type="ECO:0000313" key="6">
    <source>
        <dbReference type="Proteomes" id="UP001497497"/>
    </source>
</evidence>
<gene>
    <name evidence="5" type="ORF">GSLYS_00021680001</name>
</gene>
<keyword evidence="3" id="KW-0514">Muscle protein</keyword>
<protein>
    <recommendedName>
        <fullName evidence="4">EF-hand domain-containing protein</fullName>
    </recommendedName>
</protein>
<keyword evidence="2" id="KW-0106">Calcium</keyword>
<dbReference type="InterPro" id="IPR050230">
    <property type="entry name" value="CALM/Myosin/TropC-like"/>
</dbReference>
<feature type="domain" description="EF-hand" evidence="4">
    <location>
        <begin position="43"/>
        <end position="78"/>
    </location>
</feature>
<dbReference type="InterPro" id="IPR011992">
    <property type="entry name" value="EF-hand-dom_pair"/>
</dbReference>
<dbReference type="InterPro" id="IPR018247">
    <property type="entry name" value="EF_Hand_1_Ca_BS"/>
</dbReference>
<evidence type="ECO:0000256" key="1">
    <source>
        <dbReference type="ARBA" id="ARBA00022737"/>
    </source>
</evidence>
<keyword evidence="6" id="KW-1185">Reference proteome</keyword>
<dbReference type="PROSITE" id="PS00018">
    <property type="entry name" value="EF_HAND_1"/>
    <property type="match status" value="3"/>
</dbReference>